<proteinExistence type="predicted"/>
<name>A0A9X2YU22_9FLAO</name>
<evidence type="ECO:0000313" key="2">
    <source>
        <dbReference type="Proteomes" id="UP001151079"/>
    </source>
</evidence>
<comment type="caution">
    <text evidence="1">The sequence shown here is derived from an EMBL/GenBank/DDBJ whole genome shotgun (WGS) entry which is preliminary data.</text>
</comment>
<reference evidence="1" key="1">
    <citation type="submission" date="2022-10" db="EMBL/GenBank/DDBJ databases">
        <title>Two novel species of Flavobacterium.</title>
        <authorList>
            <person name="Liu Q."/>
            <person name="Xin Y.-H."/>
        </authorList>
    </citation>
    <scope>NUCLEOTIDE SEQUENCE</scope>
    <source>
        <strain evidence="1">LS1R49</strain>
    </source>
</reference>
<dbReference type="EMBL" id="JAOZEW010000003">
    <property type="protein sequence ID" value="MCV9926929.1"/>
    <property type="molecule type" value="Genomic_DNA"/>
</dbReference>
<dbReference type="AlphaFoldDB" id="A0A9X2YU22"/>
<keyword evidence="2" id="KW-1185">Reference proteome</keyword>
<protein>
    <submittedName>
        <fullName evidence="1">Uncharacterized protein</fullName>
    </submittedName>
</protein>
<evidence type="ECO:0000313" key="1">
    <source>
        <dbReference type="EMBL" id="MCV9926929.1"/>
    </source>
</evidence>
<sequence>MITVKDNKIISNQLIGQDIDGEAPEDVDIVNKTFVINKDLTVSVFDKVYKKKNKLSIKYIINSDGTIETK</sequence>
<gene>
    <name evidence="1" type="ORF">OIU83_04670</name>
</gene>
<dbReference type="RefSeq" id="WP_264205106.1">
    <property type="nucleotide sequence ID" value="NZ_JAOZEW010000003.1"/>
</dbReference>
<organism evidence="1 2">
    <name type="scientific">Flavobacterium shii</name>
    <dbReference type="NCBI Taxonomy" id="2987687"/>
    <lineage>
        <taxon>Bacteria</taxon>
        <taxon>Pseudomonadati</taxon>
        <taxon>Bacteroidota</taxon>
        <taxon>Flavobacteriia</taxon>
        <taxon>Flavobacteriales</taxon>
        <taxon>Flavobacteriaceae</taxon>
        <taxon>Flavobacterium</taxon>
    </lineage>
</organism>
<dbReference type="Proteomes" id="UP001151079">
    <property type="component" value="Unassembled WGS sequence"/>
</dbReference>
<accession>A0A9X2YU22</accession>